<dbReference type="EMBL" id="WNEG01000078">
    <property type="protein sequence ID" value="NMG83372.1"/>
    <property type="molecule type" value="Genomic_DNA"/>
</dbReference>
<dbReference type="GO" id="GO:0009036">
    <property type="term" value="F:type II site-specific deoxyribonuclease activity"/>
    <property type="evidence" value="ECO:0007669"/>
    <property type="project" value="UniProtKB-UniRule"/>
</dbReference>
<feature type="domain" description="Restriction endonuclease type II DpnII-like" evidence="2">
    <location>
        <begin position="4"/>
        <end position="290"/>
    </location>
</feature>
<keyword evidence="1 3" id="KW-0255">Endonuclease</keyword>
<dbReference type="GO" id="GO:0009307">
    <property type="term" value="P:DNA restriction-modification system"/>
    <property type="evidence" value="ECO:0007669"/>
    <property type="project" value="UniProtKB-UniRule"/>
</dbReference>
<comment type="similarity">
    <text evidence="1">Belongs to the DpnII type II restriction endonuclease family.</text>
</comment>
<dbReference type="InterPro" id="IPR007637">
    <property type="entry name" value="Restrct_endonuc_II_DpnII-like"/>
</dbReference>
<dbReference type="PIRSF" id="PIRSF016080">
    <property type="entry name" value="Restrict_endonuc_II_DpmII"/>
    <property type="match status" value="1"/>
</dbReference>
<name>A0A848DB65_9EURY</name>
<comment type="catalytic activity">
    <reaction evidence="1">
        <text>Endonucleolytic cleavage of DNA to give specific double-stranded fragments with terminal 5'-phosphates.</text>
        <dbReference type="EC" id="3.1.21.4"/>
    </reaction>
</comment>
<dbReference type="AlphaFoldDB" id="A0A848DB65"/>
<comment type="function">
    <text evidence="1">A P subtype restriction enzyme that recognizes the double-stranded unmethylated sequence 5'-GATC-3'.</text>
</comment>
<proteinExistence type="inferred from homology"/>
<reference evidence="3" key="1">
    <citation type="journal article" date="2020" name="MBio">
        <title>'Candidatus Ethanoperedens,' a Thermophilic Genus of Archaea Mediating the Anaerobic Oxidation of Ethane.</title>
        <authorList>
            <person name="Hahn C.J."/>
            <person name="Laso-Perez R."/>
            <person name="Vulcano F."/>
            <person name="Vaziourakis K.M."/>
            <person name="Stokke R."/>
            <person name="Steen I.H."/>
            <person name="Teske A."/>
            <person name="Boetius A."/>
            <person name="Liebeke M."/>
            <person name="Amann R."/>
            <person name="Knittel K."/>
            <person name="Wegener G."/>
        </authorList>
    </citation>
    <scope>NUCLEOTIDE SEQUENCE</scope>
    <source>
        <strain evidence="3">GoM-Arc1-LC-WB58</strain>
    </source>
</reference>
<dbReference type="InterPro" id="IPR011335">
    <property type="entry name" value="Restrct_endonuc-II-like"/>
</dbReference>
<protein>
    <recommendedName>
        <fullName evidence="1">Type-2 restriction enzyme</fullName>
        <ecNumber evidence="1">3.1.21.4</ecNumber>
    </recommendedName>
</protein>
<keyword evidence="1" id="KW-0378">Hydrolase</keyword>
<evidence type="ECO:0000313" key="3">
    <source>
        <dbReference type="EMBL" id="NMG83372.1"/>
    </source>
</evidence>
<dbReference type="Pfam" id="PF04556">
    <property type="entry name" value="DpnII"/>
    <property type="match status" value="1"/>
</dbReference>
<dbReference type="Proteomes" id="UP000606580">
    <property type="component" value="Unassembled WGS sequence"/>
</dbReference>
<comment type="caution">
    <text evidence="3">The sequence shown here is derived from an EMBL/GenBank/DDBJ whole genome shotgun (WGS) entry which is preliminary data.</text>
</comment>
<dbReference type="InterPro" id="IPR021191">
    <property type="entry name" value="Restrct_endonuc_II_DpnII"/>
</dbReference>
<dbReference type="EC" id="3.1.21.4" evidence="1"/>
<sequence length="294" mass="34105">MQQFNCTTSNLKDSIFTWDYFVEFQKVKKNITKIEKELNLLNILIGKEDIEAEFINLVAEYPKVRTVLPILIAIRNNKMKETKIIDDFNELISENKDNLFNSSEGLTNELKEDLLAFFNNSGLRDIFEDKDIKNVVDYCFGVEVGMDTNARKNRTGKSMEIIVEKIIQKFSKENNLEYIPQATQTKIKSRWDVGIELDKTNRIFDFAIFNKSKNKIYIIETNFYGGGGSKLKSTAGEYQYLYDLLSKQGIDLIWITDGLGWKTTKKSLSETFIHNDYVFNIELIKQDILKDVVS</sequence>
<evidence type="ECO:0000256" key="1">
    <source>
        <dbReference type="PIRNR" id="PIRNR016080"/>
    </source>
</evidence>
<keyword evidence="1" id="KW-0540">Nuclease</keyword>
<accession>A0A848DB65</accession>
<dbReference type="GO" id="GO:0003677">
    <property type="term" value="F:DNA binding"/>
    <property type="evidence" value="ECO:0007669"/>
    <property type="project" value="UniProtKB-UniRule"/>
</dbReference>
<keyword evidence="1" id="KW-0680">Restriction system</keyword>
<organism evidence="3 4">
    <name type="scientific">Candidatus Ethanoperedens thermophilum</name>
    <dbReference type="NCBI Taxonomy" id="2766897"/>
    <lineage>
        <taxon>Archaea</taxon>
        <taxon>Methanobacteriati</taxon>
        <taxon>Methanobacteriota</taxon>
        <taxon>Stenosarchaea group</taxon>
        <taxon>Methanomicrobia</taxon>
        <taxon>Methanosarcinales</taxon>
        <taxon>Methanosarcinales incertae sedis</taxon>
        <taxon>GOM Arc I cluster</taxon>
        <taxon>Candidatus Ethanoperedens</taxon>
    </lineage>
</organism>
<evidence type="ECO:0000313" key="4">
    <source>
        <dbReference type="Proteomes" id="UP000606580"/>
    </source>
</evidence>
<gene>
    <name evidence="3" type="ORF">GIS02_04110</name>
</gene>
<dbReference type="SUPFAM" id="SSF52980">
    <property type="entry name" value="Restriction endonuclease-like"/>
    <property type="match status" value="1"/>
</dbReference>
<evidence type="ECO:0000259" key="2">
    <source>
        <dbReference type="Pfam" id="PF04556"/>
    </source>
</evidence>